<dbReference type="EMBL" id="JBHSPA010000037">
    <property type="protein sequence ID" value="MFC5828481.1"/>
    <property type="molecule type" value="Genomic_DNA"/>
</dbReference>
<evidence type="ECO:0000313" key="1">
    <source>
        <dbReference type="EMBL" id="MFC5828481.1"/>
    </source>
</evidence>
<protein>
    <submittedName>
        <fullName evidence="1">Uncharacterized protein</fullName>
    </submittedName>
</protein>
<keyword evidence="2" id="KW-1185">Reference proteome</keyword>
<name>A0ABW1CRV4_9ACTN</name>
<evidence type="ECO:0000313" key="2">
    <source>
        <dbReference type="Proteomes" id="UP001596058"/>
    </source>
</evidence>
<accession>A0ABW1CRV4</accession>
<proteinExistence type="predicted"/>
<dbReference type="Proteomes" id="UP001596058">
    <property type="component" value="Unassembled WGS sequence"/>
</dbReference>
<dbReference type="RefSeq" id="WP_379517982.1">
    <property type="nucleotide sequence ID" value="NZ_JBHSPA010000037.1"/>
</dbReference>
<sequence length="327" mass="35826">MMTEAYQLTLLHEYGPAAHYFPVIERIHALVAERAEELSVPPFSLTVVLSCNMSASIARYGEPGFHAERLGGMVAGKTLPQVRDYSNTVVILDAAADMDVVDIVHLATHEYGHVLQGRLRTAAGTRPARPTRDQTPEETAAILAFEAADEFRCDLLSNVVLNTVTLDVDGSRRPMHLGDAYGDGYFDALAGILDSRVHPGWPDLVEAYRNWKIDLGAMFGKLVNEADQVLTLIGHAEAVALASGQPPTLDRFRAHPAVERYLAPMWTPIRRVLEGAVMIPPLAEFGDVDRALQDSGRGIVEAWGRLGIQGRLTEDHQVYLDVGDPVE</sequence>
<gene>
    <name evidence="1" type="ORF">ACFPZ3_31835</name>
</gene>
<reference evidence="2" key="1">
    <citation type="journal article" date="2019" name="Int. J. Syst. Evol. Microbiol.">
        <title>The Global Catalogue of Microorganisms (GCM) 10K type strain sequencing project: providing services to taxonomists for standard genome sequencing and annotation.</title>
        <authorList>
            <consortium name="The Broad Institute Genomics Platform"/>
            <consortium name="The Broad Institute Genome Sequencing Center for Infectious Disease"/>
            <person name="Wu L."/>
            <person name="Ma J."/>
        </authorList>
    </citation>
    <scope>NUCLEOTIDE SEQUENCE [LARGE SCALE GENOMIC DNA]</scope>
    <source>
        <strain evidence="2">CCUG 53903</strain>
    </source>
</reference>
<comment type="caution">
    <text evidence="1">The sequence shown here is derived from an EMBL/GenBank/DDBJ whole genome shotgun (WGS) entry which is preliminary data.</text>
</comment>
<organism evidence="1 2">
    <name type="scientific">Nonomuraea insulae</name>
    <dbReference type="NCBI Taxonomy" id="1616787"/>
    <lineage>
        <taxon>Bacteria</taxon>
        <taxon>Bacillati</taxon>
        <taxon>Actinomycetota</taxon>
        <taxon>Actinomycetes</taxon>
        <taxon>Streptosporangiales</taxon>
        <taxon>Streptosporangiaceae</taxon>
        <taxon>Nonomuraea</taxon>
    </lineage>
</organism>